<organism evidence="1 2">
    <name type="scientific">Pseudomonas arcuscaelestis</name>
    <dbReference type="NCBI Taxonomy" id="2710591"/>
    <lineage>
        <taxon>Bacteria</taxon>
        <taxon>Pseudomonadati</taxon>
        <taxon>Pseudomonadota</taxon>
        <taxon>Gammaproteobacteria</taxon>
        <taxon>Pseudomonadales</taxon>
        <taxon>Pseudomonadaceae</taxon>
        <taxon>Pseudomonas</taxon>
    </lineage>
</organism>
<accession>A0ABS2BZ27</accession>
<evidence type="ECO:0000313" key="1">
    <source>
        <dbReference type="EMBL" id="MBM5458882.1"/>
    </source>
</evidence>
<proteinExistence type="predicted"/>
<comment type="caution">
    <text evidence="1">The sequence shown here is derived from an EMBL/GenBank/DDBJ whole genome shotgun (WGS) entry which is preliminary data.</text>
</comment>
<keyword evidence="2" id="KW-1185">Reference proteome</keyword>
<dbReference type="RefSeq" id="WP_203584804.1">
    <property type="nucleotide sequence ID" value="NZ_JACOPV010000009.1"/>
</dbReference>
<name>A0ABS2BZ27_9PSED</name>
<evidence type="ECO:0008006" key="3">
    <source>
        <dbReference type="Google" id="ProtNLM"/>
    </source>
</evidence>
<sequence>MLRVMIASSFYEVAIMAWLLVSRALPIMSDYQLLYPRSEPVIVYMESEQQQFARYVRMDEDGDQWSGRWVSECSNGWDLTDHVTHWRPSLEAPTDNVGPEPIKGFFIEQEQLDQLRLIETAWYGDGTHLTPDRRRDLANSLHTFIGAISSQPVQV</sequence>
<dbReference type="Proteomes" id="UP000745663">
    <property type="component" value="Unassembled WGS sequence"/>
</dbReference>
<evidence type="ECO:0000313" key="2">
    <source>
        <dbReference type="Proteomes" id="UP000745663"/>
    </source>
</evidence>
<reference evidence="1 2" key="1">
    <citation type="submission" date="2020-08" db="EMBL/GenBank/DDBJ databases">
        <title>Description of novel Pseudomonas species.</title>
        <authorList>
            <person name="Duman M."/>
            <person name="Mulet M."/>
            <person name="Altun S."/>
            <person name="Saticioglu I.B."/>
            <person name="Lalucat J."/>
            <person name="Garcia-Valdes E."/>
        </authorList>
    </citation>
    <scope>NUCLEOTIDE SEQUENCE [LARGE SCALE GENOMIC DNA]</scope>
    <source>
        <strain evidence="1 2">P66</strain>
    </source>
</reference>
<gene>
    <name evidence="1" type="ORF">H8F21_15050</name>
</gene>
<dbReference type="EMBL" id="JACOPV010000009">
    <property type="protein sequence ID" value="MBM5458882.1"/>
    <property type="molecule type" value="Genomic_DNA"/>
</dbReference>
<protein>
    <recommendedName>
        <fullName evidence="3">DUF551 domain-containing protein</fullName>
    </recommendedName>
</protein>